<dbReference type="AlphaFoldDB" id="A0A1H4E0D2"/>
<evidence type="ECO:0000313" key="2">
    <source>
        <dbReference type="Proteomes" id="UP000198850"/>
    </source>
</evidence>
<gene>
    <name evidence="1" type="ORF">SAMN05443550_105187</name>
</gene>
<dbReference type="GO" id="GO:0006629">
    <property type="term" value="P:lipid metabolic process"/>
    <property type="evidence" value="ECO:0007669"/>
    <property type="project" value="InterPro"/>
</dbReference>
<keyword evidence="2" id="KW-1185">Reference proteome</keyword>
<reference evidence="1 2" key="1">
    <citation type="submission" date="2016-10" db="EMBL/GenBank/DDBJ databases">
        <authorList>
            <person name="de Groot N.N."/>
        </authorList>
    </citation>
    <scope>NUCLEOTIDE SEQUENCE [LARGE SCALE GENOMIC DNA]</scope>
    <source>
        <strain evidence="1 2">DSM 19033</strain>
    </source>
</reference>
<dbReference type="RefSeq" id="WP_090556687.1">
    <property type="nucleotide sequence ID" value="NZ_FNRA01000005.1"/>
</dbReference>
<dbReference type="OrthoDB" id="195526at2"/>
<dbReference type="InterPro" id="IPR032075">
    <property type="entry name" value="PI-PLC-C1"/>
</dbReference>
<dbReference type="STRING" id="425514.SAMN05443550_105187"/>
<evidence type="ECO:0000313" key="1">
    <source>
        <dbReference type="EMBL" id="SEA78471.1"/>
    </source>
</evidence>
<accession>A0A1H4E0D2</accession>
<proteinExistence type="predicted"/>
<dbReference type="InterPro" id="IPR017946">
    <property type="entry name" value="PLC-like_Pdiesterase_TIM-brl"/>
</dbReference>
<dbReference type="Pfam" id="PF16670">
    <property type="entry name" value="PI-PLC-C1"/>
    <property type="match status" value="1"/>
</dbReference>
<dbReference type="GO" id="GO:0008081">
    <property type="term" value="F:phosphoric diester hydrolase activity"/>
    <property type="evidence" value="ECO:0007669"/>
    <property type="project" value="InterPro"/>
</dbReference>
<dbReference type="Gene3D" id="3.20.20.190">
    <property type="entry name" value="Phosphatidylinositol (PI) phosphodiesterase"/>
    <property type="match status" value="1"/>
</dbReference>
<dbReference type="EMBL" id="FNRA01000005">
    <property type="protein sequence ID" value="SEA78471.1"/>
    <property type="molecule type" value="Genomic_DNA"/>
</dbReference>
<protein>
    <submittedName>
        <fullName evidence="1">Phosphoinositide phospholipase C, Ca2+-dependent</fullName>
    </submittedName>
</protein>
<dbReference type="Proteomes" id="UP000198850">
    <property type="component" value="Unassembled WGS sequence"/>
</dbReference>
<dbReference type="CDD" id="cd08589">
    <property type="entry name" value="PI-PLCc_SaPLC1_like"/>
    <property type="match status" value="1"/>
</dbReference>
<dbReference type="SUPFAM" id="SSF51695">
    <property type="entry name" value="PLC-like phosphodiesterases"/>
    <property type="match status" value="1"/>
</dbReference>
<sequence length="353" mass="39589">MLKTLSCASLFFALSAFTPGDGDNLPINKIQVIGSHNSYKKAIDPHLFKAFSKDDSVSASRIDYEHIPVTEQLDKGLRNLEIDVYADSKGGKYAHPRGLDWAADQAPYDVNHEMNAPGFKVFHIQDLDFRSDFLTFKGGLEKLRKWSEANPDHTPVFITLEAKDDAKGEGFSAPEKFTADTFDQLDEVILNTLGKGKVITPDQVRGKYKTLEDAVLHDNWPALKAARGKFIFIFDQRGDKMELYIKGHPSLKGRTLFANAAAGRPEAAMMIINDARSPEIPELVKKGYIIRTRADADTQEARRNDRSAFDAACASGAQIITTDYYQKSTHFKSDYEVSFKDGTYYRLNPLFKN</sequence>
<organism evidence="1 2">
    <name type="scientific">Pedobacter hartonius</name>
    <dbReference type="NCBI Taxonomy" id="425514"/>
    <lineage>
        <taxon>Bacteria</taxon>
        <taxon>Pseudomonadati</taxon>
        <taxon>Bacteroidota</taxon>
        <taxon>Sphingobacteriia</taxon>
        <taxon>Sphingobacteriales</taxon>
        <taxon>Sphingobacteriaceae</taxon>
        <taxon>Pedobacter</taxon>
    </lineage>
</organism>
<name>A0A1H4E0D2_9SPHI</name>